<keyword evidence="2" id="KW-0489">Methyltransferase</keyword>
<sequence>MKVGVRRLKLFRVLNGEDVNKIHELSLSLLQNLGVKIFSKKALDILEGAGADVDQHKLLAKIPEHLVEEAVRKAPRSIDLYSRNPKLDLHLDGEHIFNITDGVATQVIDFDSGRRRPGRKDDLCKAAQIVDFLDYINAIFTPVTPQDTPLHSHMLHEFEAVLNNTEKHYCAGAVDDSREIPYLLEMVAAVVGGEEEIRRRPIMSACTCLVNPLIIPREGIEPHLELAKYNVPISIVSMPILGATAPITVAGSILLGNALILAGLTILELANPGTPVMYGSYPLSQDMKGGGHSGATPEALLVIAGHNQMGKFYGLPIYSGGTTTASKLPDAQSAYEKALGGLFSAMTGADIGAGGIGILENYNTLCFEQMLIDYEIVTMVMKLLEGVEMGNEALALDAILRVGCEGHYLTDRHTLSHFREVWEPMISDTKSYDAWLKSGGRSVAEVARGRMEKILKSHVPVPLDKDIRERLSEIVRRADKELARGEAVD</sequence>
<dbReference type="EMBL" id="LQMQ01000025">
    <property type="protein sequence ID" value="KUO41282.1"/>
    <property type="molecule type" value="Genomic_DNA"/>
</dbReference>
<evidence type="ECO:0000313" key="5">
    <source>
        <dbReference type="Proteomes" id="UP000074294"/>
    </source>
</evidence>
<evidence type="ECO:0000256" key="2">
    <source>
        <dbReference type="ARBA" id="ARBA00022603"/>
    </source>
</evidence>
<dbReference type="Gene3D" id="3.20.20.480">
    <property type="entry name" value="Trimethylamine methyltransferase-like"/>
    <property type="match status" value="1"/>
</dbReference>
<dbReference type="STRING" id="1776334.APZ16_00160"/>
<protein>
    <recommendedName>
        <fullName evidence="6">Trimethylamine methyltransferase</fullName>
    </recommendedName>
</protein>
<reference evidence="4 5" key="1">
    <citation type="journal article" date="2016" name="Nat. Microbiol.">
        <title>Genomic inference of the metabolism of cosmopolitan subsurface Archaea, Hadesarchaea.</title>
        <authorList>
            <person name="Baker B.J."/>
            <person name="Saw J.H."/>
            <person name="Lind A.E."/>
            <person name="Lazar C.S."/>
            <person name="Hinrichs K.-U."/>
            <person name="Teske A.P."/>
            <person name="Ettema T.J."/>
        </authorList>
    </citation>
    <scope>NUCLEOTIDE SEQUENCE [LARGE SCALE GENOMIC DNA]</scope>
</reference>
<evidence type="ECO:0000256" key="3">
    <source>
        <dbReference type="ARBA" id="ARBA00022679"/>
    </source>
</evidence>
<dbReference type="GO" id="GO:0032259">
    <property type="term" value="P:methylation"/>
    <property type="evidence" value="ECO:0007669"/>
    <property type="project" value="UniProtKB-KW"/>
</dbReference>
<dbReference type="InterPro" id="IPR038601">
    <property type="entry name" value="MttB-like_sf"/>
</dbReference>
<proteinExistence type="inferred from homology"/>
<organism evidence="4 5">
    <name type="scientific">Hadarchaeum yellowstonense</name>
    <dbReference type="NCBI Taxonomy" id="1776334"/>
    <lineage>
        <taxon>Archaea</taxon>
        <taxon>Methanobacteriati</taxon>
        <taxon>Candidatus Hadarchaeota</taxon>
        <taxon>Candidatus Hadarchaeia</taxon>
        <taxon>Candidatus Hadarchaeales</taxon>
        <taxon>Candidatus Hadarchaeaceae</taxon>
        <taxon>Candidatus Hadarchaeum</taxon>
    </lineage>
</organism>
<dbReference type="AlphaFoldDB" id="A0A147JXJ3"/>
<comment type="caution">
    <text evidence="4">The sequence shown here is derived from an EMBL/GenBank/DDBJ whole genome shotgun (WGS) entry which is preliminary data.</text>
</comment>
<evidence type="ECO:0000256" key="1">
    <source>
        <dbReference type="ARBA" id="ARBA00007137"/>
    </source>
</evidence>
<evidence type="ECO:0000313" key="4">
    <source>
        <dbReference type="EMBL" id="KUO41282.1"/>
    </source>
</evidence>
<dbReference type="GO" id="GO:0015948">
    <property type="term" value="P:methanogenesis"/>
    <property type="evidence" value="ECO:0007669"/>
    <property type="project" value="InterPro"/>
</dbReference>
<dbReference type="InterPro" id="IPR010426">
    <property type="entry name" value="MTTB_MeTrfase"/>
</dbReference>
<evidence type="ECO:0008006" key="6">
    <source>
        <dbReference type="Google" id="ProtNLM"/>
    </source>
</evidence>
<accession>A0A147JXJ3</accession>
<name>A0A147JXJ3_HADYE</name>
<dbReference type="GO" id="GO:0008168">
    <property type="term" value="F:methyltransferase activity"/>
    <property type="evidence" value="ECO:0007669"/>
    <property type="project" value="UniProtKB-KW"/>
</dbReference>
<keyword evidence="3" id="KW-0808">Transferase</keyword>
<gene>
    <name evidence="4" type="ORF">APZ16_00160</name>
</gene>
<dbReference type="Proteomes" id="UP000074294">
    <property type="component" value="Unassembled WGS sequence"/>
</dbReference>
<dbReference type="Pfam" id="PF06253">
    <property type="entry name" value="MTTB"/>
    <property type="match status" value="1"/>
</dbReference>
<comment type="similarity">
    <text evidence="1">Belongs to the trimethylamine methyltransferase family.</text>
</comment>